<dbReference type="PANTHER" id="PTHR42973">
    <property type="entry name" value="BINDING OXIDOREDUCTASE, PUTATIVE (AFU_ORTHOLOGUE AFUA_1G17690)-RELATED"/>
    <property type="match status" value="1"/>
</dbReference>
<evidence type="ECO:0000256" key="1">
    <source>
        <dbReference type="ARBA" id="ARBA00001974"/>
    </source>
</evidence>
<reference evidence="7 8" key="1">
    <citation type="submission" date="2017-08" db="EMBL/GenBank/DDBJ databases">
        <title>Genome sequence of Streptomyces albireticuli NRRL B-1670.</title>
        <authorList>
            <person name="Graham D.E."/>
            <person name="Mahan K.M."/>
            <person name="Klingeman D.M."/>
            <person name="Hettich R.L."/>
            <person name="Parry R.J."/>
            <person name="Spain J.C."/>
        </authorList>
    </citation>
    <scope>NUCLEOTIDE SEQUENCE [LARGE SCALE GENOMIC DNA]</scope>
    <source>
        <strain evidence="7 8">NRRL B-1670</strain>
    </source>
</reference>
<comment type="similarity">
    <text evidence="2">Belongs to the oxygen-dependent FAD-linked oxidoreductase family.</text>
</comment>
<dbReference type="PANTHER" id="PTHR42973:SF39">
    <property type="entry name" value="FAD-BINDING PCMH-TYPE DOMAIN-CONTAINING PROTEIN"/>
    <property type="match status" value="1"/>
</dbReference>
<dbReference type="InterPro" id="IPR012951">
    <property type="entry name" value="BBE"/>
</dbReference>
<evidence type="ECO:0000313" key="8">
    <source>
        <dbReference type="Proteomes" id="UP000218944"/>
    </source>
</evidence>
<dbReference type="Pfam" id="PF08031">
    <property type="entry name" value="BBE"/>
    <property type="match status" value="1"/>
</dbReference>
<evidence type="ECO:0000256" key="2">
    <source>
        <dbReference type="ARBA" id="ARBA00005466"/>
    </source>
</evidence>
<evidence type="ECO:0000313" key="7">
    <source>
        <dbReference type="EMBL" id="PAU50672.1"/>
    </source>
</evidence>
<feature type="domain" description="Berberine/berberine-like" evidence="6">
    <location>
        <begin position="277"/>
        <end position="321"/>
    </location>
</feature>
<dbReference type="InterPro" id="IPR050416">
    <property type="entry name" value="FAD-linked_Oxidoreductase"/>
</dbReference>
<evidence type="ECO:0000256" key="5">
    <source>
        <dbReference type="ARBA" id="ARBA00023002"/>
    </source>
</evidence>
<dbReference type="GO" id="GO:0016491">
    <property type="term" value="F:oxidoreductase activity"/>
    <property type="evidence" value="ECO:0007669"/>
    <property type="project" value="UniProtKB-KW"/>
</dbReference>
<dbReference type="EMBL" id="NSJV01000029">
    <property type="protein sequence ID" value="PAU50672.1"/>
    <property type="molecule type" value="Genomic_DNA"/>
</dbReference>
<comment type="caution">
    <text evidence="7">The sequence shown here is derived from an EMBL/GenBank/DDBJ whole genome shotgun (WGS) entry which is preliminary data.</text>
</comment>
<name>A0A2A2DHE0_9ACTN</name>
<accession>A0A2A2DHE0</accession>
<keyword evidence="8" id="KW-1185">Reference proteome</keyword>
<dbReference type="SUPFAM" id="SSF56176">
    <property type="entry name" value="FAD-binding/transporter-associated domain-like"/>
    <property type="match status" value="1"/>
</dbReference>
<dbReference type="Gene3D" id="3.40.462.20">
    <property type="match status" value="1"/>
</dbReference>
<evidence type="ECO:0000256" key="4">
    <source>
        <dbReference type="ARBA" id="ARBA00022827"/>
    </source>
</evidence>
<evidence type="ECO:0000259" key="6">
    <source>
        <dbReference type="Pfam" id="PF08031"/>
    </source>
</evidence>
<keyword evidence="5" id="KW-0560">Oxidoreductase</keyword>
<dbReference type="GO" id="GO:0050660">
    <property type="term" value="F:flavin adenine dinucleotide binding"/>
    <property type="evidence" value="ECO:0007669"/>
    <property type="project" value="InterPro"/>
</dbReference>
<dbReference type="InterPro" id="IPR036318">
    <property type="entry name" value="FAD-bd_PCMH-like_sf"/>
</dbReference>
<proteinExistence type="inferred from homology"/>
<keyword evidence="3" id="KW-0285">Flavoprotein</keyword>
<comment type="cofactor">
    <cofactor evidence="1">
        <name>FAD</name>
        <dbReference type="ChEBI" id="CHEBI:57692"/>
    </cofactor>
</comment>
<dbReference type="Proteomes" id="UP000218944">
    <property type="component" value="Unassembled WGS sequence"/>
</dbReference>
<dbReference type="AlphaFoldDB" id="A0A2A2DHE0"/>
<sequence>MGVDSLVGTKIVTADGKLLNCNKSENSDLFWACRGGGGGNFGVNTEFTFKVNPVEPVVLYRLEWKSPKGEGASAILQDIFSLISDSEGDLKRNLSAQFGIRASVGDDGNRSANIVVYMEGWSYDGDEVKLAEILNRVTQKNPPLKKKIEKKILTAAAEEFGGGGEHGGPNLTIPYRTTSVVATEPMRPDTSAAVVNHITDWARGKSPGEAAAISFFAMGGKDQEPGEDTAFAHRNAYFTLSGTAYWSITDTEDVKNYSQSWVDAVRDSLSLRLGKGAFVNFPDPNLKGWEKSYYGEGYDRLREIKNRYDPSNFFRYEQSIKPM</sequence>
<organism evidence="7 8">
    <name type="scientific">Streptomyces albireticuli</name>
    <dbReference type="NCBI Taxonomy" id="1940"/>
    <lineage>
        <taxon>Bacteria</taxon>
        <taxon>Bacillati</taxon>
        <taxon>Actinomycetota</taxon>
        <taxon>Actinomycetes</taxon>
        <taxon>Kitasatosporales</taxon>
        <taxon>Streptomycetaceae</taxon>
        <taxon>Streptomyces</taxon>
    </lineage>
</organism>
<dbReference type="Gene3D" id="3.30.465.10">
    <property type="match status" value="1"/>
</dbReference>
<gene>
    <name evidence="7" type="ORF">CK936_01280</name>
</gene>
<keyword evidence="4" id="KW-0274">FAD</keyword>
<protein>
    <recommendedName>
        <fullName evidence="6">Berberine/berberine-like domain-containing protein</fullName>
    </recommendedName>
</protein>
<dbReference type="InterPro" id="IPR016169">
    <property type="entry name" value="FAD-bd_PCMH_sub2"/>
</dbReference>
<evidence type="ECO:0000256" key="3">
    <source>
        <dbReference type="ARBA" id="ARBA00022630"/>
    </source>
</evidence>